<keyword evidence="2" id="KW-0648">Protein biosynthesis</keyword>
<dbReference type="GO" id="GO:0003743">
    <property type="term" value="F:translation initiation factor activity"/>
    <property type="evidence" value="ECO:0007669"/>
    <property type="project" value="UniProtKB-KW"/>
</dbReference>
<feature type="compositionally biased region" description="Basic and acidic residues" evidence="1">
    <location>
        <begin position="47"/>
        <end position="57"/>
    </location>
</feature>
<dbReference type="EMBL" id="JANTQA010000033">
    <property type="protein sequence ID" value="KAJ3438543.1"/>
    <property type="molecule type" value="Genomic_DNA"/>
</dbReference>
<dbReference type="AlphaFoldDB" id="A0AAV7ZEB7"/>
<reference evidence="2" key="1">
    <citation type="submission" date="2022-08" db="EMBL/GenBank/DDBJ databases">
        <title>Novel sulphate-reducing endosymbionts in the free-living metamonad Anaeramoeba.</title>
        <authorList>
            <person name="Jerlstrom-Hultqvist J."/>
            <person name="Cepicka I."/>
            <person name="Gallot-Lavallee L."/>
            <person name="Salas-Leiva D."/>
            <person name="Curtis B.A."/>
            <person name="Zahonova K."/>
            <person name="Pipaliya S."/>
            <person name="Dacks J."/>
            <person name="Roger A.J."/>
        </authorList>
    </citation>
    <scope>NUCLEOTIDE SEQUENCE</scope>
    <source>
        <strain evidence="2">Busselton2</strain>
    </source>
</reference>
<sequence>MIMMMKNVDENERKKKLKEFDHKSILGENSKGFIYDNKGIYQRKINEKKQQEAKEIESYSTSSSEEYSDSEYYSDRQNEVNNSPNSNDSLESNSDIEKDKQNDFMPKVFRNFENGIEDEYDEYEKQIEIIFRKCLDKNYEIEFLVSEIRTTGIAYRMTDMGSVVLKLILKIANEHSSQTDSNTSNSSLEVSKDAKINFFKKANSLIDQYFELPRNLLKSHNP</sequence>
<feature type="region of interest" description="Disordered" evidence="1">
    <location>
        <begin position="47"/>
        <end position="100"/>
    </location>
</feature>
<name>A0AAV7ZEB7_9EUKA</name>
<evidence type="ECO:0000313" key="2">
    <source>
        <dbReference type="EMBL" id="KAJ3438543.1"/>
    </source>
</evidence>
<keyword evidence="2" id="KW-0396">Initiation factor</keyword>
<accession>A0AAV7ZEB7</accession>
<feature type="compositionally biased region" description="Polar residues" evidence="1">
    <location>
        <begin position="79"/>
        <end position="93"/>
    </location>
</feature>
<protein>
    <submittedName>
        <fullName evidence="2">Translation initiation factor eif-2b subunit epsilon</fullName>
    </submittedName>
</protein>
<evidence type="ECO:0000256" key="1">
    <source>
        <dbReference type="SAM" id="MobiDB-lite"/>
    </source>
</evidence>
<comment type="caution">
    <text evidence="2">The sequence shown here is derived from an EMBL/GenBank/DDBJ whole genome shotgun (WGS) entry which is preliminary data.</text>
</comment>
<gene>
    <name evidence="2" type="ORF">M0812_17735</name>
</gene>
<evidence type="ECO:0000313" key="3">
    <source>
        <dbReference type="Proteomes" id="UP001146793"/>
    </source>
</evidence>
<dbReference type="Proteomes" id="UP001146793">
    <property type="component" value="Unassembled WGS sequence"/>
</dbReference>
<proteinExistence type="predicted"/>
<organism evidence="2 3">
    <name type="scientific">Anaeramoeba flamelloides</name>
    <dbReference type="NCBI Taxonomy" id="1746091"/>
    <lineage>
        <taxon>Eukaryota</taxon>
        <taxon>Metamonada</taxon>
        <taxon>Anaeramoebidae</taxon>
        <taxon>Anaeramoeba</taxon>
    </lineage>
</organism>